<evidence type="ECO:0000256" key="1">
    <source>
        <dbReference type="SAM" id="Phobius"/>
    </source>
</evidence>
<comment type="caution">
    <text evidence="2">The sequence shown here is derived from an EMBL/GenBank/DDBJ whole genome shotgun (WGS) entry which is preliminary data.</text>
</comment>
<dbReference type="Proteomes" id="UP001620397">
    <property type="component" value="Unassembled WGS sequence"/>
</dbReference>
<feature type="transmembrane region" description="Helical" evidence="1">
    <location>
        <begin position="6"/>
        <end position="28"/>
    </location>
</feature>
<organism evidence="2 3">
    <name type="scientific">Dyella agri</name>
    <dbReference type="NCBI Taxonomy" id="1926869"/>
    <lineage>
        <taxon>Bacteria</taxon>
        <taxon>Pseudomonadati</taxon>
        <taxon>Pseudomonadota</taxon>
        <taxon>Gammaproteobacteria</taxon>
        <taxon>Lysobacterales</taxon>
        <taxon>Rhodanobacteraceae</taxon>
        <taxon>Dyella</taxon>
    </lineage>
</organism>
<proteinExistence type="predicted"/>
<dbReference type="RefSeq" id="WP_404538691.1">
    <property type="nucleotide sequence ID" value="NZ_JADIKL010000004.1"/>
</dbReference>
<keyword evidence="1" id="KW-0472">Membrane</keyword>
<sequence>MLAIYLGLLFAGVALFVLSYVAPFRVAALMRLRYPQHWQVVIESAKGKTGPLHVWMRMQYVLRSPALPALQDRDIDRWRGIWRYSQWLGWLCWLAALAMRLRWG</sequence>
<reference evidence="2 3" key="1">
    <citation type="submission" date="2020-10" db="EMBL/GenBank/DDBJ databases">
        <title>Phylogeny of dyella-like bacteria.</title>
        <authorList>
            <person name="Fu J."/>
        </authorList>
    </citation>
    <scope>NUCLEOTIDE SEQUENCE [LARGE SCALE GENOMIC DNA]</scope>
    <source>
        <strain evidence="2 3">DKC-1</strain>
    </source>
</reference>
<gene>
    <name evidence="2" type="ORF">ISP14_09535</name>
</gene>
<accession>A0ABW8KJH2</accession>
<evidence type="ECO:0000313" key="3">
    <source>
        <dbReference type="Proteomes" id="UP001620397"/>
    </source>
</evidence>
<protein>
    <submittedName>
        <fullName evidence="2">Uncharacterized protein</fullName>
    </submittedName>
</protein>
<evidence type="ECO:0000313" key="2">
    <source>
        <dbReference type="EMBL" id="MFK2931033.1"/>
    </source>
</evidence>
<dbReference type="EMBL" id="JADIKL010000004">
    <property type="protein sequence ID" value="MFK2931033.1"/>
    <property type="molecule type" value="Genomic_DNA"/>
</dbReference>
<keyword evidence="3" id="KW-1185">Reference proteome</keyword>
<keyword evidence="1" id="KW-1133">Transmembrane helix</keyword>
<name>A0ABW8KJH2_9GAMM</name>
<keyword evidence="1" id="KW-0812">Transmembrane</keyword>